<dbReference type="PANTHER" id="PTHR30483:SF6">
    <property type="entry name" value="PERIPLASMIC BINDING PROTEIN OF ABC TRANSPORTER FOR NATURAL AMINO ACIDS"/>
    <property type="match status" value="1"/>
</dbReference>
<keyword evidence="7" id="KW-0675">Receptor</keyword>
<dbReference type="PATRIC" id="fig|579138.3.peg.1434"/>
<keyword evidence="3" id="KW-0813">Transport</keyword>
<comment type="similarity">
    <text evidence="1">Belongs to the leucine-binding protein family.</text>
</comment>
<evidence type="ECO:0000259" key="6">
    <source>
        <dbReference type="Pfam" id="PF13458"/>
    </source>
</evidence>
<feature type="compositionally biased region" description="Low complexity" evidence="4">
    <location>
        <begin position="47"/>
        <end position="61"/>
    </location>
</feature>
<dbReference type="eggNOG" id="COG0683">
    <property type="taxonomic scope" value="Bacteria"/>
</dbReference>
<reference evidence="7 8" key="1">
    <citation type="journal article" date="2011" name="J. Bacteriol.">
        <title>Genome sequence of the ethanol-producing Zymomonas mobilis subsp. pomaceae lectotype strain ATCC 29192.</title>
        <authorList>
            <person name="Kouvelis V.N."/>
            <person name="Davenport K.W."/>
            <person name="Brettin T.S."/>
            <person name="Bruce D."/>
            <person name="Detter C."/>
            <person name="Han C.S."/>
            <person name="Nolan M."/>
            <person name="Tapia R."/>
            <person name="Damoulaki A."/>
            <person name="Kyrpides N.C."/>
            <person name="Typas M.A."/>
            <person name="Pappas K.M."/>
        </authorList>
    </citation>
    <scope>NUCLEOTIDE SEQUENCE [LARGE SCALE GENOMIC DNA]</scope>
    <source>
        <strain evidence="8">ATCC 29192 / DSM 22645 / JCM 10191 / CCUG 17912 / NBRC 13757 / NCIMB 11200 / NRRL B-4491 / Barker I</strain>
    </source>
</reference>
<dbReference type="InterPro" id="IPR051010">
    <property type="entry name" value="BCAA_transport"/>
</dbReference>
<name>F8EV25_ZYMMT</name>
<dbReference type="STRING" id="579138.Zymop_1353"/>
<dbReference type="Proteomes" id="UP000000491">
    <property type="component" value="Chromosome"/>
</dbReference>
<dbReference type="Gene3D" id="3.40.50.2300">
    <property type="match status" value="2"/>
</dbReference>
<evidence type="ECO:0000256" key="3">
    <source>
        <dbReference type="ARBA" id="ARBA00022970"/>
    </source>
</evidence>
<accession>F8EV25</accession>
<feature type="region of interest" description="Disordered" evidence="4">
    <location>
        <begin position="30"/>
        <end position="78"/>
    </location>
</feature>
<dbReference type="EMBL" id="CP002865">
    <property type="protein sequence ID" value="AEI38243.1"/>
    <property type="molecule type" value="Genomic_DNA"/>
</dbReference>
<feature type="chain" id="PRO_5003370087" evidence="5">
    <location>
        <begin position="26"/>
        <end position="417"/>
    </location>
</feature>
<gene>
    <name evidence="7" type="ordered locus">Zymop_1353</name>
</gene>
<dbReference type="KEGG" id="zmp:Zymop_1353"/>
<dbReference type="CDD" id="cd06339">
    <property type="entry name" value="PBP1_YraM_LppC_lipoprotein-like"/>
    <property type="match status" value="1"/>
</dbReference>
<proteinExistence type="inferred from homology"/>
<dbReference type="PANTHER" id="PTHR30483">
    <property type="entry name" value="LEUCINE-SPECIFIC-BINDING PROTEIN"/>
    <property type="match status" value="1"/>
</dbReference>
<dbReference type="AlphaFoldDB" id="F8EV25"/>
<protein>
    <submittedName>
        <fullName evidence="7">Extracellular ligand-binding receptor</fullName>
    </submittedName>
</protein>
<sequence>MNAIQYPIKKAFTVLSGLLLTTLLAGCGGSSEPHPNTVASNAPPKAPTGTTTQMSQTTSPSDNQALGDSNGTLTNTENSPVQVTHSIAIIVPLSGPYANIGQSIANAADMAVRDISDRNTGLKITRYDSAKGAAEAATQAITEGNKLILGPLLPSDVRIIGPMAHNANIPVLTFSNDTSLAGNGVYTLGFTPVQAIQRVVTYAIDHKLSRFAGLLPNGTYGRRASATLLRTVANNGGSVSGLANYNRNPQAIGEAVAKLGHDYDAVLIADSVRVAREAAPLVTQTAGTSPQILGTELWATDNNLKTASSLYGAWFASVPDTLFRQLSAKYKSRYGAAPSRLASLGYDAILLAARIAPQWPSEGNFPEKMLLSPTGFNGIDGIFRFKANGIADRGLAVQKISEEGLSVIDPAPSSFEK</sequence>
<evidence type="ECO:0000256" key="2">
    <source>
        <dbReference type="ARBA" id="ARBA00022729"/>
    </source>
</evidence>
<evidence type="ECO:0000313" key="8">
    <source>
        <dbReference type="Proteomes" id="UP000000491"/>
    </source>
</evidence>
<feature type="signal peptide" evidence="5">
    <location>
        <begin position="1"/>
        <end position="25"/>
    </location>
</feature>
<dbReference type="GO" id="GO:0006865">
    <property type="term" value="P:amino acid transport"/>
    <property type="evidence" value="ECO:0007669"/>
    <property type="project" value="UniProtKB-KW"/>
</dbReference>
<dbReference type="RefSeq" id="WP_013934632.1">
    <property type="nucleotide sequence ID" value="NC_015709.1"/>
</dbReference>
<evidence type="ECO:0000256" key="1">
    <source>
        <dbReference type="ARBA" id="ARBA00010062"/>
    </source>
</evidence>
<evidence type="ECO:0000313" key="7">
    <source>
        <dbReference type="EMBL" id="AEI38243.1"/>
    </source>
</evidence>
<feature type="compositionally biased region" description="Polar residues" evidence="4">
    <location>
        <begin position="62"/>
        <end position="78"/>
    </location>
</feature>
<dbReference type="InterPro" id="IPR028082">
    <property type="entry name" value="Peripla_BP_I"/>
</dbReference>
<keyword evidence="2 5" id="KW-0732">Signal</keyword>
<evidence type="ECO:0000256" key="5">
    <source>
        <dbReference type="SAM" id="SignalP"/>
    </source>
</evidence>
<dbReference type="HOGENOM" id="CLU_049010_0_0_5"/>
<dbReference type="InterPro" id="IPR028081">
    <property type="entry name" value="Leu-bd"/>
</dbReference>
<evidence type="ECO:0000256" key="4">
    <source>
        <dbReference type="SAM" id="MobiDB-lite"/>
    </source>
</evidence>
<keyword evidence="3" id="KW-0029">Amino-acid transport</keyword>
<dbReference type="SUPFAM" id="SSF53822">
    <property type="entry name" value="Periplasmic binding protein-like I"/>
    <property type="match status" value="1"/>
</dbReference>
<organism evidence="7 8">
    <name type="scientific">Zymomonas mobilis subsp. pomaceae (strain ATCC 29192 / DSM 22645 / JCM 10191 / CCUG 17912 / NBRC 13757 / NCIMB 11200 / NRRL B-4491 / Barker I)</name>
    <dbReference type="NCBI Taxonomy" id="579138"/>
    <lineage>
        <taxon>Bacteria</taxon>
        <taxon>Pseudomonadati</taxon>
        <taxon>Pseudomonadota</taxon>
        <taxon>Alphaproteobacteria</taxon>
        <taxon>Sphingomonadales</taxon>
        <taxon>Zymomonadaceae</taxon>
        <taxon>Zymomonas</taxon>
    </lineage>
</organism>
<dbReference type="Pfam" id="PF13458">
    <property type="entry name" value="Peripla_BP_6"/>
    <property type="match status" value="1"/>
</dbReference>
<feature type="domain" description="Leucine-binding protein" evidence="6">
    <location>
        <begin position="86"/>
        <end position="356"/>
    </location>
</feature>